<organism evidence="4 5">
    <name type="scientific">Batillaria attramentaria</name>
    <dbReference type="NCBI Taxonomy" id="370345"/>
    <lineage>
        <taxon>Eukaryota</taxon>
        <taxon>Metazoa</taxon>
        <taxon>Spiralia</taxon>
        <taxon>Lophotrochozoa</taxon>
        <taxon>Mollusca</taxon>
        <taxon>Gastropoda</taxon>
        <taxon>Caenogastropoda</taxon>
        <taxon>Sorbeoconcha</taxon>
        <taxon>Cerithioidea</taxon>
        <taxon>Batillariidae</taxon>
        <taxon>Batillaria</taxon>
    </lineage>
</organism>
<dbReference type="InterPro" id="IPR016187">
    <property type="entry name" value="CTDL_fold"/>
</dbReference>
<evidence type="ECO:0000259" key="2">
    <source>
        <dbReference type="PROSITE" id="PS50041"/>
    </source>
</evidence>
<proteinExistence type="predicted"/>
<dbReference type="Pfam" id="PF14295">
    <property type="entry name" value="PAN_4"/>
    <property type="match status" value="1"/>
</dbReference>
<dbReference type="SUPFAM" id="SSF56436">
    <property type="entry name" value="C-type lectin-like"/>
    <property type="match status" value="1"/>
</dbReference>
<feature type="domain" description="Apple" evidence="3">
    <location>
        <begin position="19"/>
        <end position="100"/>
    </location>
</feature>
<sequence length="234" mass="25776">MDIRVVLLTGSFLCSVAFCDVTETNYVGSEGVLHISPYSVPEVPHPSPVSCARACAADGKCVVFSYSQSNGSCVLSRRPDDDATVYDTPSPVWDTYNSVCPKDKGYVQYDFHQPPLCLRYVGETLNHSDAGERCQKDGAKLVRVKTMQVYNIVKQILIDAGCVNKMIWVGADDRAVEGQHVWSDGTSLARFTDMWRDPTEGGKASEDCISVSSTKLLIDTSCDLLKTFMCQYDI</sequence>
<protein>
    <recommendedName>
        <fullName evidence="6">C-type lectin domain-containing protein</fullName>
    </recommendedName>
</protein>
<evidence type="ECO:0008006" key="6">
    <source>
        <dbReference type="Google" id="ProtNLM"/>
    </source>
</evidence>
<evidence type="ECO:0000259" key="3">
    <source>
        <dbReference type="PROSITE" id="PS50948"/>
    </source>
</evidence>
<dbReference type="Pfam" id="PF00059">
    <property type="entry name" value="Lectin_C"/>
    <property type="match status" value="1"/>
</dbReference>
<dbReference type="PROSITE" id="PS50948">
    <property type="entry name" value="PAN"/>
    <property type="match status" value="1"/>
</dbReference>
<dbReference type="InterPro" id="IPR001304">
    <property type="entry name" value="C-type_lectin-like"/>
</dbReference>
<dbReference type="AlphaFoldDB" id="A0ABD0LJE7"/>
<keyword evidence="5" id="KW-1185">Reference proteome</keyword>
<feature type="domain" description="C-type lectin" evidence="2">
    <location>
        <begin position="117"/>
        <end position="231"/>
    </location>
</feature>
<evidence type="ECO:0000313" key="4">
    <source>
        <dbReference type="EMBL" id="KAK7499639.1"/>
    </source>
</evidence>
<dbReference type="Gene3D" id="3.10.100.10">
    <property type="entry name" value="Mannose-Binding Protein A, subunit A"/>
    <property type="match status" value="1"/>
</dbReference>
<name>A0ABD0LJE7_9CAEN</name>
<gene>
    <name evidence="4" type="ORF">BaRGS_00009291</name>
</gene>
<dbReference type="PANTHER" id="PTHR22801">
    <property type="entry name" value="LITHOSTATHINE"/>
    <property type="match status" value="1"/>
</dbReference>
<dbReference type="InterPro" id="IPR016186">
    <property type="entry name" value="C-type_lectin-like/link_sf"/>
</dbReference>
<evidence type="ECO:0000256" key="1">
    <source>
        <dbReference type="SAM" id="SignalP"/>
    </source>
</evidence>
<dbReference type="Gene3D" id="3.50.4.10">
    <property type="entry name" value="Hepatocyte Growth Factor"/>
    <property type="match status" value="1"/>
</dbReference>
<dbReference type="PANTHER" id="PTHR22801:SF63">
    <property type="entry name" value="C-TYPE LECTIN DOMAIN-CONTAINING PROTEIN"/>
    <property type="match status" value="1"/>
</dbReference>
<dbReference type="Proteomes" id="UP001519460">
    <property type="component" value="Unassembled WGS sequence"/>
</dbReference>
<comment type="caution">
    <text evidence="4">The sequence shown here is derived from an EMBL/GenBank/DDBJ whole genome shotgun (WGS) entry which is preliminary data.</text>
</comment>
<dbReference type="PROSITE" id="PS50041">
    <property type="entry name" value="C_TYPE_LECTIN_2"/>
    <property type="match status" value="1"/>
</dbReference>
<dbReference type="SMART" id="SM00034">
    <property type="entry name" value="CLECT"/>
    <property type="match status" value="1"/>
</dbReference>
<reference evidence="4 5" key="1">
    <citation type="journal article" date="2023" name="Sci. Data">
        <title>Genome assembly of the Korean intertidal mud-creeper Batillaria attramentaria.</title>
        <authorList>
            <person name="Patra A.K."/>
            <person name="Ho P.T."/>
            <person name="Jun S."/>
            <person name="Lee S.J."/>
            <person name="Kim Y."/>
            <person name="Won Y.J."/>
        </authorList>
    </citation>
    <scope>NUCLEOTIDE SEQUENCE [LARGE SCALE GENOMIC DNA]</scope>
    <source>
        <strain evidence="4">Wonlab-2016</strain>
    </source>
</reference>
<keyword evidence="1" id="KW-0732">Signal</keyword>
<feature type="chain" id="PRO_5044890412" description="C-type lectin domain-containing protein" evidence="1">
    <location>
        <begin position="20"/>
        <end position="234"/>
    </location>
</feature>
<dbReference type="CDD" id="cd00037">
    <property type="entry name" value="CLECT"/>
    <property type="match status" value="1"/>
</dbReference>
<dbReference type="InterPro" id="IPR050801">
    <property type="entry name" value="Ca-Dep_Lectins_ImmuneDev"/>
</dbReference>
<accession>A0ABD0LJE7</accession>
<dbReference type="EMBL" id="JACVVK020000043">
    <property type="protein sequence ID" value="KAK7499639.1"/>
    <property type="molecule type" value="Genomic_DNA"/>
</dbReference>
<feature type="signal peptide" evidence="1">
    <location>
        <begin position="1"/>
        <end position="19"/>
    </location>
</feature>
<dbReference type="InterPro" id="IPR003609">
    <property type="entry name" value="Pan_app"/>
</dbReference>
<evidence type="ECO:0000313" key="5">
    <source>
        <dbReference type="Proteomes" id="UP001519460"/>
    </source>
</evidence>